<dbReference type="InterPro" id="IPR050631">
    <property type="entry name" value="PheA/TfdB_FAD_monoxygenase"/>
</dbReference>
<dbReference type="InterPro" id="IPR002938">
    <property type="entry name" value="FAD-bd"/>
</dbReference>
<dbReference type="EMBL" id="QQAV01000004">
    <property type="protein sequence ID" value="RDI25250.1"/>
    <property type="molecule type" value="Genomic_DNA"/>
</dbReference>
<dbReference type="NCBIfam" id="NF004831">
    <property type="entry name" value="PRK06183.1-5"/>
    <property type="match status" value="1"/>
</dbReference>
<dbReference type="PANTHER" id="PTHR43476:SF3">
    <property type="entry name" value="FAD-BINDING MONOOXYGENASE"/>
    <property type="match status" value="1"/>
</dbReference>
<dbReference type="OrthoDB" id="3443359at2"/>
<feature type="domain" description="FAD-binding" evidence="2">
    <location>
        <begin position="7"/>
        <end position="344"/>
    </location>
</feature>
<dbReference type="Gene3D" id="3.50.50.60">
    <property type="entry name" value="FAD/NAD(P)-binding domain"/>
    <property type="match status" value="1"/>
</dbReference>
<proteinExistence type="predicted"/>
<sequence length="568" mass="62221">MSASAEEVPVLIIGAGPVGVTLANLLGTYGVRTLVVERSPAVLDFPRAVGLDDEALRTFQATGLAEEMLRDMIQNVPMRMYTARKQCFAEILPSTREFGWFRRNLFSQPLGEKTLRRGLARFADVQLRLGLELVALAQDEAGVTATLRDEAGAEQQVRAAYVVACDGGRSTVREMLGLPYEGRTHPAKWVVIECDQDPLDAPYTALHCEPERPYVCLRLPYGLRRWEFMLFPGEDGEQMLAPDKVRELLGRHVADPSALNVIRARVYTHNSRVAGRFVSGRVCLAGDAAHITPPWIGQGLNAGLRDAFNLGWKLAWILQGRLRPALLTSYHDERHAHAKAMIDLADTFGAVLSQRNPLLAWARDRFFMAIRGVPAVRDYVLQMKFKPMPRFVQGVVRNSGVAARDALVGRMFIQPNVERRRGGAEKLDDVVGPRFALISWRCDALADAPPSLREQLARLGCDHYLAVRSRSAGNEAGSPMPAQPSGTVVEDLENGLHLWFQGKDVDWVLVRPDRFIAAVGRVGDAVTELGAFCAAVLPAADATPAMHAAQAGGTAAQLSRVEAEALAA</sequence>
<accession>A0A370FGA5</accession>
<evidence type="ECO:0000313" key="3">
    <source>
        <dbReference type="EMBL" id="RDI25250.1"/>
    </source>
</evidence>
<evidence type="ECO:0000256" key="1">
    <source>
        <dbReference type="ARBA" id="ARBA00023002"/>
    </source>
</evidence>
<keyword evidence="4" id="KW-1185">Reference proteome</keyword>
<dbReference type="SUPFAM" id="SSF51905">
    <property type="entry name" value="FAD/NAD(P)-binding domain"/>
    <property type="match status" value="1"/>
</dbReference>
<comment type="caution">
    <text evidence="3">The sequence shown here is derived from an EMBL/GenBank/DDBJ whole genome shotgun (WGS) entry which is preliminary data.</text>
</comment>
<name>A0A370FGA5_9BURK</name>
<protein>
    <submittedName>
        <fullName evidence="3">3-(3-hydroxy-phenyl)propionate hydroxylase</fullName>
    </submittedName>
</protein>
<dbReference type="InterPro" id="IPR036188">
    <property type="entry name" value="FAD/NAD-bd_sf"/>
</dbReference>
<dbReference type="PANTHER" id="PTHR43476">
    <property type="entry name" value="3-(3-HYDROXY-PHENYL)PROPIONATE/3-HYDROXYCINNAMIC ACID HYDROXYLASE"/>
    <property type="match status" value="1"/>
</dbReference>
<dbReference type="NCBIfam" id="NF004829">
    <property type="entry name" value="PRK06183.1-3"/>
    <property type="match status" value="1"/>
</dbReference>
<reference evidence="3 4" key="1">
    <citation type="submission" date="2018-07" db="EMBL/GenBank/DDBJ databases">
        <title>Genomic Encyclopedia of Type Strains, Phase IV (KMG-IV): sequencing the most valuable type-strain genomes for metagenomic binning, comparative biology and taxonomic classification.</title>
        <authorList>
            <person name="Goeker M."/>
        </authorList>
    </citation>
    <scope>NUCLEOTIDE SEQUENCE [LARGE SCALE GENOMIC DNA]</scope>
    <source>
        <strain evidence="3 4">DSM 21352</strain>
    </source>
</reference>
<dbReference type="Proteomes" id="UP000255265">
    <property type="component" value="Unassembled WGS sequence"/>
</dbReference>
<keyword evidence="1" id="KW-0560">Oxidoreductase</keyword>
<dbReference type="GO" id="GO:0008688">
    <property type="term" value="F:3-(3-hydroxyphenyl)propionate hydroxylase activity"/>
    <property type="evidence" value="ECO:0007669"/>
    <property type="project" value="TreeGrafter"/>
</dbReference>
<evidence type="ECO:0000259" key="2">
    <source>
        <dbReference type="Pfam" id="PF01494"/>
    </source>
</evidence>
<gene>
    <name evidence="3" type="ORF">DFR41_104310</name>
</gene>
<evidence type="ECO:0000313" key="4">
    <source>
        <dbReference type="Proteomes" id="UP000255265"/>
    </source>
</evidence>
<dbReference type="Gene3D" id="3.30.70.2450">
    <property type="match status" value="1"/>
</dbReference>
<dbReference type="Pfam" id="PF01494">
    <property type="entry name" value="FAD_binding_3"/>
    <property type="match status" value="1"/>
</dbReference>
<organism evidence="3 4">
    <name type="scientific">Pseudacidovorax intermedius</name>
    <dbReference type="NCBI Taxonomy" id="433924"/>
    <lineage>
        <taxon>Bacteria</taxon>
        <taxon>Pseudomonadati</taxon>
        <taxon>Pseudomonadota</taxon>
        <taxon>Betaproteobacteria</taxon>
        <taxon>Burkholderiales</taxon>
        <taxon>Comamonadaceae</taxon>
        <taxon>Pseudacidovorax</taxon>
    </lineage>
</organism>
<dbReference type="RefSeq" id="WP_114803068.1">
    <property type="nucleotide sequence ID" value="NZ_QQAV01000004.1"/>
</dbReference>
<dbReference type="STRING" id="433924.NS331_15850"/>
<dbReference type="GO" id="GO:0071949">
    <property type="term" value="F:FAD binding"/>
    <property type="evidence" value="ECO:0007669"/>
    <property type="project" value="InterPro"/>
</dbReference>
<dbReference type="AlphaFoldDB" id="A0A370FGA5"/>
<dbReference type="PRINTS" id="PR00420">
    <property type="entry name" value="RNGMNOXGNASE"/>
</dbReference>
<dbReference type="GO" id="GO:0019622">
    <property type="term" value="P:3-(3-hydroxy)phenylpropionate catabolic process"/>
    <property type="evidence" value="ECO:0007669"/>
    <property type="project" value="TreeGrafter"/>
</dbReference>